<dbReference type="SMART" id="SM00248">
    <property type="entry name" value="ANK"/>
    <property type="match status" value="6"/>
</dbReference>
<keyword evidence="5" id="KW-1185">Reference proteome</keyword>
<dbReference type="PROSITE" id="PS50297">
    <property type="entry name" value="ANK_REP_REGION"/>
    <property type="match status" value="3"/>
</dbReference>
<dbReference type="InterPro" id="IPR050889">
    <property type="entry name" value="Dendritic_Spine_Reg/Scaffold"/>
</dbReference>
<evidence type="ECO:0000313" key="5">
    <source>
        <dbReference type="Proteomes" id="UP001209878"/>
    </source>
</evidence>
<dbReference type="Gene3D" id="1.25.40.20">
    <property type="entry name" value="Ankyrin repeat-containing domain"/>
    <property type="match status" value="3"/>
</dbReference>
<gene>
    <name evidence="4" type="ORF">NP493_694g01070</name>
</gene>
<evidence type="ECO:0000256" key="1">
    <source>
        <dbReference type="ARBA" id="ARBA00022737"/>
    </source>
</evidence>
<dbReference type="PANTHER" id="PTHR24166">
    <property type="entry name" value="ROLLING PEBBLES, ISOFORM B"/>
    <property type="match status" value="1"/>
</dbReference>
<reference evidence="4" key="1">
    <citation type="journal article" date="2023" name="Mol. Biol. Evol.">
        <title>Third-Generation Sequencing Reveals the Adaptive Role of the Epigenome in Three Deep-Sea Polychaetes.</title>
        <authorList>
            <person name="Perez M."/>
            <person name="Aroh O."/>
            <person name="Sun Y."/>
            <person name="Lan Y."/>
            <person name="Juniper S.K."/>
            <person name="Young C.R."/>
            <person name="Angers B."/>
            <person name="Qian P.Y."/>
        </authorList>
    </citation>
    <scope>NUCLEOTIDE SEQUENCE</scope>
    <source>
        <strain evidence="4">R07B-5</strain>
    </source>
</reference>
<evidence type="ECO:0000256" key="3">
    <source>
        <dbReference type="PROSITE-ProRule" id="PRU00023"/>
    </source>
</evidence>
<dbReference type="SUPFAM" id="SSF48403">
    <property type="entry name" value="Ankyrin repeat"/>
    <property type="match status" value="1"/>
</dbReference>
<sequence length="225" mass="24517">MLACTKTNLAVIKELVHAGSQPGLRNKDGWNTLHIASRVGKREVIEFLLGRDRDLWNTRSRNGRTPLHTTALHGRLDACEVLLQQGGYNVDEADNCGTTPLMDALRNGHTDIADLLIRQHKADTAKEDQLGRQCLHLAAEAGNSASVVYLNQYGDFNVNSQTLTSGVTPLHLAAKEGHQGMIHLLISLGADVHCKDSKGRTALELARSSHQKACVDILLGHSTHD</sequence>
<keyword evidence="2 3" id="KW-0040">ANK repeat</keyword>
<dbReference type="PANTHER" id="PTHR24166:SF48">
    <property type="entry name" value="PROTEIN VAPYRIN"/>
    <property type="match status" value="1"/>
</dbReference>
<name>A0AAD9NPK7_RIDPI</name>
<dbReference type="PRINTS" id="PR01415">
    <property type="entry name" value="ANKYRIN"/>
</dbReference>
<keyword evidence="1" id="KW-0677">Repeat</keyword>
<feature type="repeat" description="ANK" evidence="3">
    <location>
        <begin position="28"/>
        <end position="55"/>
    </location>
</feature>
<dbReference type="PROSITE" id="PS50088">
    <property type="entry name" value="ANK_REPEAT"/>
    <property type="match status" value="3"/>
</dbReference>
<dbReference type="EMBL" id="JAODUO010000694">
    <property type="protein sequence ID" value="KAK2175961.1"/>
    <property type="molecule type" value="Genomic_DNA"/>
</dbReference>
<evidence type="ECO:0000256" key="2">
    <source>
        <dbReference type="ARBA" id="ARBA00023043"/>
    </source>
</evidence>
<dbReference type="InterPro" id="IPR002110">
    <property type="entry name" value="Ankyrin_rpt"/>
</dbReference>
<dbReference type="InterPro" id="IPR036770">
    <property type="entry name" value="Ankyrin_rpt-contain_sf"/>
</dbReference>
<feature type="repeat" description="ANK" evidence="3">
    <location>
        <begin position="165"/>
        <end position="197"/>
    </location>
</feature>
<dbReference type="Proteomes" id="UP001209878">
    <property type="component" value="Unassembled WGS sequence"/>
</dbReference>
<feature type="repeat" description="ANK" evidence="3">
    <location>
        <begin position="62"/>
        <end position="86"/>
    </location>
</feature>
<protein>
    <submittedName>
        <fullName evidence="4">Uncharacterized protein</fullName>
    </submittedName>
</protein>
<comment type="caution">
    <text evidence="4">The sequence shown here is derived from an EMBL/GenBank/DDBJ whole genome shotgun (WGS) entry which is preliminary data.</text>
</comment>
<proteinExistence type="predicted"/>
<accession>A0AAD9NPK7</accession>
<organism evidence="4 5">
    <name type="scientific">Ridgeia piscesae</name>
    <name type="common">Tubeworm</name>
    <dbReference type="NCBI Taxonomy" id="27915"/>
    <lineage>
        <taxon>Eukaryota</taxon>
        <taxon>Metazoa</taxon>
        <taxon>Spiralia</taxon>
        <taxon>Lophotrochozoa</taxon>
        <taxon>Annelida</taxon>
        <taxon>Polychaeta</taxon>
        <taxon>Sedentaria</taxon>
        <taxon>Canalipalpata</taxon>
        <taxon>Sabellida</taxon>
        <taxon>Siboglinidae</taxon>
        <taxon>Ridgeia</taxon>
    </lineage>
</organism>
<evidence type="ECO:0000313" key="4">
    <source>
        <dbReference type="EMBL" id="KAK2175961.1"/>
    </source>
</evidence>
<dbReference type="Pfam" id="PF00023">
    <property type="entry name" value="Ank"/>
    <property type="match status" value="1"/>
</dbReference>
<dbReference type="Pfam" id="PF12796">
    <property type="entry name" value="Ank_2"/>
    <property type="match status" value="2"/>
</dbReference>
<dbReference type="AlphaFoldDB" id="A0AAD9NPK7"/>